<evidence type="ECO:0000259" key="4">
    <source>
        <dbReference type="Pfam" id="PF08323"/>
    </source>
</evidence>
<gene>
    <name evidence="5" type="ORF">METZ01_LOCUS18453</name>
</gene>
<feature type="transmembrane region" description="Helical" evidence="3">
    <location>
        <begin position="136"/>
        <end position="160"/>
    </location>
</feature>
<reference evidence="5" key="1">
    <citation type="submission" date="2018-05" db="EMBL/GenBank/DDBJ databases">
        <authorList>
            <person name="Lanie J.A."/>
            <person name="Ng W.-L."/>
            <person name="Kazmierczak K.M."/>
            <person name="Andrzejewski T.M."/>
            <person name="Davidsen T.M."/>
            <person name="Wayne K.J."/>
            <person name="Tettelin H."/>
            <person name="Glass J.I."/>
            <person name="Rusch D."/>
            <person name="Podicherti R."/>
            <person name="Tsui H.-C.T."/>
            <person name="Winkler M.E."/>
        </authorList>
    </citation>
    <scope>NUCLEOTIDE SEQUENCE</scope>
</reference>
<dbReference type="PANTHER" id="PTHR45825:SF11">
    <property type="entry name" value="ALPHA AMYLASE DOMAIN-CONTAINING PROTEIN"/>
    <property type="match status" value="1"/>
</dbReference>
<dbReference type="EMBL" id="UINC01000963">
    <property type="protein sequence ID" value="SUZ65599.1"/>
    <property type="molecule type" value="Genomic_DNA"/>
</dbReference>
<dbReference type="Pfam" id="PF08323">
    <property type="entry name" value="Glyco_transf_5"/>
    <property type="match status" value="1"/>
</dbReference>
<accession>A0A381PHM8</accession>
<keyword evidence="2" id="KW-0808">Transferase</keyword>
<feature type="domain" description="Starch synthase catalytic" evidence="4">
    <location>
        <begin position="4"/>
        <end position="219"/>
    </location>
</feature>
<keyword evidence="3" id="KW-0472">Membrane</keyword>
<evidence type="ECO:0000256" key="2">
    <source>
        <dbReference type="ARBA" id="ARBA00022679"/>
    </source>
</evidence>
<organism evidence="5">
    <name type="scientific">marine metagenome</name>
    <dbReference type="NCBI Taxonomy" id="408172"/>
    <lineage>
        <taxon>unclassified sequences</taxon>
        <taxon>metagenomes</taxon>
        <taxon>ecological metagenomes</taxon>
    </lineage>
</organism>
<keyword evidence="3" id="KW-1133">Transmembrane helix</keyword>
<sequence>MAKKIFYITSEMEPFASTSSLSDYSSSVPLNLQSKGNDVRCLMPKYGFISERKYILREVIRLKEIPLNFDNSELMCSAKSAFLPKSRLQVYFLEEKEFFGELNNLLYKSKNGRFLTNNNKRFAFYCLAAIKMLPNLFWYPNIIICNGWTAALIPLLLNILSKDNKEFAKIKSIYLTNSLNKEVVFDSKNIGLQDETISSIKSLDLNQVGCMFADKTIIVNGEKNKISSKLMKLKIFKDSKKCSIVNLDGGEEIDYSPLFDAIDSTIKSI</sequence>
<dbReference type="InterPro" id="IPR013534">
    <property type="entry name" value="Starch_synth_cat_dom"/>
</dbReference>
<dbReference type="GO" id="GO:0016757">
    <property type="term" value="F:glycosyltransferase activity"/>
    <property type="evidence" value="ECO:0007669"/>
    <property type="project" value="UniProtKB-KW"/>
</dbReference>
<evidence type="ECO:0000256" key="3">
    <source>
        <dbReference type="SAM" id="Phobius"/>
    </source>
</evidence>
<keyword evidence="3" id="KW-0812">Transmembrane</keyword>
<evidence type="ECO:0000256" key="1">
    <source>
        <dbReference type="ARBA" id="ARBA00022676"/>
    </source>
</evidence>
<protein>
    <recommendedName>
        <fullName evidence="4">Starch synthase catalytic domain-containing protein</fullName>
    </recommendedName>
</protein>
<dbReference type="SUPFAM" id="SSF53756">
    <property type="entry name" value="UDP-Glycosyltransferase/glycogen phosphorylase"/>
    <property type="match status" value="1"/>
</dbReference>
<dbReference type="AlphaFoldDB" id="A0A381PHM8"/>
<evidence type="ECO:0000313" key="5">
    <source>
        <dbReference type="EMBL" id="SUZ65599.1"/>
    </source>
</evidence>
<keyword evidence="1" id="KW-0328">Glycosyltransferase</keyword>
<proteinExistence type="predicted"/>
<dbReference type="GO" id="GO:0005829">
    <property type="term" value="C:cytosol"/>
    <property type="evidence" value="ECO:0007669"/>
    <property type="project" value="TreeGrafter"/>
</dbReference>
<name>A0A381PHM8_9ZZZZ</name>
<dbReference type="PANTHER" id="PTHR45825">
    <property type="entry name" value="GRANULE-BOUND STARCH SYNTHASE 1, CHLOROPLASTIC/AMYLOPLASTIC"/>
    <property type="match status" value="1"/>
</dbReference>
<dbReference type="GO" id="GO:0005978">
    <property type="term" value="P:glycogen biosynthetic process"/>
    <property type="evidence" value="ECO:0007669"/>
    <property type="project" value="TreeGrafter"/>
</dbReference>
<dbReference type="Gene3D" id="3.40.50.2000">
    <property type="entry name" value="Glycogen Phosphorylase B"/>
    <property type="match status" value="1"/>
</dbReference>